<dbReference type="GO" id="GO:0034058">
    <property type="term" value="P:endosomal vesicle fusion"/>
    <property type="evidence" value="ECO:0007669"/>
    <property type="project" value="TreeGrafter"/>
</dbReference>
<dbReference type="PANTHER" id="PTHR12894">
    <property type="entry name" value="CNH DOMAIN CONTAINING"/>
    <property type="match status" value="1"/>
</dbReference>
<comment type="caution">
    <text evidence="2">The sequence shown here is derived from an EMBL/GenBank/DDBJ whole genome shotgun (WGS) entry which is preliminary data.</text>
</comment>
<evidence type="ECO:0000259" key="1">
    <source>
        <dbReference type="PROSITE" id="PS50219"/>
    </source>
</evidence>
<dbReference type="PROSITE" id="PS50219">
    <property type="entry name" value="CNH"/>
    <property type="match status" value="1"/>
</dbReference>
<keyword evidence="3" id="KW-1185">Reference proteome</keyword>
<evidence type="ECO:0000313" key="3">
    <source>
        <dbReference type="Proteomes" id="UP000281406"/>
    </source>
</evidence>
<dbReference type="InterPro" id="IPR019452">
    <property type="entry name" value="VPS39/TGF_beta_rcpt-assoc_1"/>
</dbReference>
<dbReference type="Proteomes" id="UP000281406">
    <property type="component" value="Unassembled WGS sequence"/>
</dbReference>
<dbReference type="Pfam" id="PF10366">
    <property type="entry name" value="Vps39_1"/>
    <property type="match status" value="1"/>
</dbReference>
<accession>A0A3N0XXD8</accession>
<dbReference type="SUPFAM" id="SSF50978">
    <property type="entry name" value="WD40 repeat-like"/>
    <property type="match status" value="1"/>
</dbReference>
<protein>
    <submittedName>
        <fullName evidence="2">Transforming growth factor-beta receptor-associated protein 1</fullName>
    </submittedName>
</protein>
<dbReference type="OrthoDB" id="10258882at2759"/>
<dbReference type="GO" id="GO:0006914">
    <property type="term" value="P:autophagy"/>
    <property type="evidence" value="ECO:0007669"/>
    <property type="project" value="TreeGrafter"/>
</dbReference>
<proteinExistence type="predicted"/>
<gene>
    <name evidence="2" type="ORF">DPX16_15267</name>
</gene>
<reference evidence="2 3" key="1">
    <citation type="submission" date="2018-10" db="EMBL/GenBank/DDBJ databases">
        <title>Genome assembly for a Yunnan-Guizhou Plateau 3E fish, Anabarilius grahami (Regan), and its evolutionary and genetic applications.</title>
        <authorList>
            <person name="Jiang W."/>
        </authorList>
    </citation>
    <scope>NUCLEOTIDE SEQUENCE [LARGE SCALE GENOMIC DNA]</scope>
    <source>
        <strain evidence="2">AG-KIZ</strain>
        <tissue evidence="2">Muscle</tissue>
    </source>
</reference>
<dbReference type="PANTHER" id="PTHR12894:SF30">
    <property type="entry name" value="TRANSFORMING GROWTH FACTOR-BETA RECEPTOR-ASSOCIATED PROTEIN 1-LIKE"/>
    <property type="match status" value="1"/>
</dbReference>
<dbReference type="InterPro" id="IPR036322">
    <property type="entry name" value="WD40_repeat_dom_sf"/>
</dbReference>
<keyword evidence="2" id="KW-0675">Receptor</keyword>
<dbReference type="GO" id="GO:0016020">
    <property type="term" value="C:membrane"/>
    <property type="evidence" value="ECO:0007669"/>
    <property type="project" value="TreeGrafter"/>
</dbReference>
<dbReference type="InterPro" id="IPR001180">
    <property type="entry name" value="CNH_dom"/>
</dbReference>
<sequence>MPSGKGRDKSSIQCLECFGKNLYIGTKEGVVEYLTVNSVSGEESLSVREVGKRQMGRSGAISQLTAVPVLNHLLVLWDGSVTVLNMFSLEPIPALKKIQNVSLFCVCESAVQTDSIELIAASTKRKIVSIYKVCVDRWECVRQVALPQEPVVLAAHGACLCVATCDRYFLHDYHSQTTLDLFPHNLAKQNIIANKYGKGEFILNGPGSLGMFVMKNGTSQHPPVQWPDGVVDAAVHFPYVLVLQNQTVHIYSILDQQLKQTVPFQSAKSVISTEESVFVVADKEIHRLSPVPLEDQIQELVKRQRVDEALTLLDRVQDLLPKDSYKDLHKNVICTSGMIKFYREDFVEAKELFIKGELDPREIISLYPAMPVVSEDFTPQTTAVSNAKDLWTLSRDDWPTFQQYLSFLDDFLREVRPTGQGQMCPQDIDSALFKLYLEQGEYRKLDQLVSSQNNCNLQMCVPDLEQHKRFFTLGLLYESQGQHVNAIQVSLNHTERSKAMTEDESGRKEEKHHTTLIKSYIKWILQSVEGDYSNETSREEMRHKLQKLLWQSSFYNADTIYDQITSSFLHVEKAILLGKSGKHKKALQVLVYEEKNQQAAESYCWRTSAGRDRKFTQGIFLTLLQIYLESSHHVIAAVDLLNKNAASFDLVSVLRVLPGSWSMKLVLRFLSESLRGMVHDKRMRGLEMSLAKVETLRHKHAWVEATHEKIRVDRGCVCYSCQKHLTGPEFLHRPTGELTHISCHGGESSQ</sequence>
<name>A0A3N0XXD8_ANAGA</name>
<feature type="domain" description="CNH" evidence="1">
    <location>
        <begin position="9"/>
        <end position="277"/>
    </location>
</feature>
<dbReference type="GO" id="GO:0005737">
    <property type="term" value="C:cytoplasm"/>
    <property type="evidence" value="ECO:0007669"/>
    <property type="project" value="TreeGrafter"/>
</dbReference>
<dbReference type="EMBL" id="RJVU01059333">
    <property type="protein sequence ID" value="ROJ78742.1"/>
    <property type="molecule type" value="Genomic_DNA"/>
</dbReference>
<dbReference type="InterPro" id="IPR032914">
    <property type="entry name" value="Vam6/VPS39/TRAP1"/>
</dbReference>
<dbReference type="Pfam" id="PF00780">
    <property type="entry name" value="CNH"/>
    <property type="match status" value="1"/>
</dbReference>
<organism evidence="2 3">
    <name type="scientific">Anabarilius grahami</name>
    <name type="common">Kanglang fish</name>
    <name type="synonym">Barilius grahami</name>
    <dbReference type="NCBI Taxonomy" id="495550"/>
    <lineage>
        <taxon>Eukaryota</taxon>
        <taxon>Metazoa</taxon>
        <taxon>Chordata</taxon>
        <taxon>Craniata</taxon>
        <taxon>Vertebrata</taxon>
        <taxon>Euteleostomi</taxon>
        <taxon>Actinopterygii</taxon>
        <taxon>Neopterygii</taxon>
        <taxon>Teleostei</taxon>
        <taxon>Ostariophysi</taxon>
        <taxon>Cypriniformes</taxon>
        <taxon>Xenocyprididae</taxon>
        <taxon>Xenocypridinae</taxon>
        <taxon>Xenocypridinae incertae sedis</taxon>
        <taxon>Anabarilius</taxon>
    </lineage>
</organism>
<dbReference type="AlphaFoldDB" id="A0A3N0XXD8"/>
<evidence type="ECO:0000313" key="2">
    <source>
        <dbReference type="EMBL" id="ROJ78742.1"/>
    </source>
</evidence>